<dbReference type="AlphaFoldDB" id="A0A0A1U290"/>
<dbReference type="KEGG" id="eiv:EIN_223470"/>
<dbReference type="VEuPathDB" id="AmoebaDB:EIN_223470"/>
<dbReference type="GeneID" id="14887443"/>
<evidence type="ECO:0000259" key="1">
    <source>
        <dbReference type="Pfam" id="PF07534"/>
    </source>
</evidence>
<evidence type="ECO:0000313" key="2">
    <source>
        <dbReference type="EMBL" id="ELP88144.1"/>
    </source>
</evidence>
<dbReference type="InterPro" id="IPR006571">
    <property type="entry name" value="TLDc_dom"/>
</dbReference>
<dbReference type="Pfam" id="PF07534">
    <property type="entry name" value="TLD"/>
    <property type="match status" value="1"/>
</dbReference>
<feature type="domain" description="TLDc" evidence="1">
    <location>
        <begin position="88"/>
        <end position="167"/>
    </location>
</feature>
<proteinExistence type="predicted"/>
<dbReference type="RefSeq" id="XP_004254915.1">
    <property type="nucleotide sequence ID" value="XM_004254867.1"/>
</dbReference>
<protein>
    <recommendedName>
        <fullName evidence="1">TLDc domain-containing protein</fullName>
    </recommendedName>
</protein>
<organism evidence="2 3">
    <name type="scientific">Entamoeba invadens IP1</name>
    <dbReference type="NCBI Taxonomy" id="370355"/>
    <lineage>
        <taxon>Eukaryota</taxon>
        <taxon>Amoebozoa</taxon>
        <taxon>Evosea</taxon>
        <taxon>Archamoebae</taxon>
        <taxon>Mastigamoebida</taxon>
        <taxon>Entamoebidae</taxon>
        <taxon>Entamoeba</taxon>
    </lineage>
</organism>
<reference evidence="2 3" key="1">
    <citation type="submission" date="2012-10" db="EMBL/GenBank/DDBJ databases">
        <authorList>
            <person name="Zafar N."/>
            <person name="Inman J."/>
            <person name="Hall N."/>
            <person name="Lorenzi H."/>
            <person name="Caler E."/>
        </authorList>
    </citation>
    <scope>NUCLEOTIDE SEQUENCE [LARGE SCALE GENOMIC DNA]</scope>
    <source>
        <strain evidence="2 3">IP1</strain>
    </source>
</reference>
<sequence>MLKLNEEKLQQFASTVSSIQDKTTRSALNTLLSILEDNIPTLSLTRSGSFLPTLIPYILHPFSEKKLIPPELDFSPEEKMVEASVKSLMTWSEKQRMSVIFDSDISGLKDDSFLESLYNHSRQYVVIESSDGCVFGGYIHRRVRELNVDVEDKKAFLFSFQLDHNYTNIKYELRDEESERGVLCVSLRQ</sequence>
<dbReference type="Proteomes" id="UP000014680">
    <property type="component" value="Unassembled WGS sequence"/>
</dbReference>
<dbReference type="OrthoDB" id="28036at2759"/>
<keyword evidence="3" id="KW-1185">Reference proteome</keyword>
<evidence type="ECO:0000313" key="3">
    <source>
        <dbReference type="Proteomes" id="UP000014680"/>
    </source>
</evidence>
<name>A0A0A1U290_ENTIV</name>
<dbReference type="EMBL" id="KB206756">
    <property type="protein sequence ID" value="ELP88144.1"/>
    <property type="molecule type" value="Genomic_DNA"/>
</dbReference>
<gene>
    <name evidence="2" type="ORF">EIN_223470</name>
</gene>
<accession>A0A0A1U290</accession>